<name>A0AA39DY65_VITRO</name>
<dbReference type="PANTHER" id="PTHR37721">
    <property type="entry name" value="OS05G0464200 PROTEIN"/>
    <property type="match status" value="1"/>
</dbReference>
<dbReference type="EMBL" id="JARBHA010000006">
    <property type="protein sequence ID" value="KAJ9698257.1"/>
    <property type="molecule type" value="Genomic_DNA"/>
</dbReference>
<dbReference type="PANTHER" id="PTHR37721:SF1">
    <property type="entry name" value="OS05G0464200 PROTEIN"/>
    <property type="match status" value="1"/>
</dbReference>
<protein>
    <submittedName>
        <fullName evidence="2">Uncharacterized protein</fullName>
    </submittedName>
</protein>
<sequence length="99" mass="10469">MATNSSTSMKKGNTNLPPKRGQIKVQIFESFKETLVSTASKAGEALGIRSSKGGDSGGSSAPQVLRQVATTPTGIPVSLNRIPIWQSSNYHHCLLNSVN</sequence>
<gene>
    <name evidence="2" type="ORF">PVL29_007370</name>
</gene>
<comment type="caution">
    <text evidence="2">The sequence shown here is derived from an EMBL/GenBank/DDBJ whole genome shotgun (WGS) entry which is preliminary data.</text>
</comment>
<keyword evidence="3" id="KW-1185">Reference proteome</keyword>
<accession>A0AA39DY65</accession>
<organism evidence="2 3">
    <name type="scientific">Vitis rotundifolia</name>
    <name type="common">Muscadine grape</name>
    <dbReference type="NCBI Taxonomy" id="103349"/>
    <lineage>
        <taxon>Eukaryota</taxon>
        <taxon>Viridiplantae</taxon>
        <taxon>Streptophyta</taxon>
        <taxon>Embryophyta</taxon>
        <taxon>Tracheophyta</taxon>
        <taxon>Spermatophyta</taxon>
        <taxon>Magnoliopsida</taxon>
        <taxon>eudicotyledons</taxon>
        <taxon>Gunneridae</taxon>
        <taxon>Pentapetalae</taxon>
        <taxon>rosids</taxon>
        <taxon>Vitales</taxon>
        <taxon>Vitaceae</taxon>
        <taxon>Viteae</taxon>
        <taxon>Vitis</taxon>
    </lineage>
</organism>
<reference evidence="2 3" key="1">
    <citation type="journal article" date="2023" name="BMC Biotechnol.">
        <title>Vitis rotundifolia cv Carlos genome sequencing.</title>
        <authorList>
            <person name="Huff M."/>
            <person name="Hulse-Kemp A."/>
            <person name="Scheffler B."/>
            <person name="Youngblood R."/>
            <person name="Simpson S."/>
            <person name="Babiker E."/>
            <person name="Staton M."/>
        </authorList>
    </citation>
    <scope>NUCLEOTIDE SEQUENCE [LARGE SCALE GENOMIC DNA]</scope>
    <source>
        <tissue evidence="2">Leaf</tissue>
    </source>
</reference>
<evidence type="ECO:0000313" key="3">
    <source>
        <dbReference type="Proteomes" id="UP001168098"/>
    </source>
</evidence>
<feature type="compositionally biased region" description="Polar residues" evidence="1">
    <location>
        <begin position="1"/>
        <end position="16"/>
    </location>
</feature>
<proteinExistence type="predicted"/>
<feature type="region of interest" description="Disordered" evidence="1">
    <location>
        <begin position="1"/>
        <end position="21"/>
    </location>
</feature>
<dbReference type="AlphaFoldDB" id="A0AA39DY65"/>
<evidence type="ECO:0000256" key="1">
    <source>
        <dbReference type="SAM" id="MobiDB-lite"/>
    </source>
</evidence>
<evidence type="ECO:0000313" key="2">
    <source>
        <dbReference type="EMBL" id="KAJ9698257.1"/>
    </source>
</evidence>
<dbReference type="Proteomes" id="UP001168098">
    <property type="component" value="Unassembled WGS sequence"/>
</dbReference>